<organism evidence="2 3">
    <name type="scientific">Thiomicrorhabdus xiamenensis</name>
    <dbReference type="NCBI Taxonomy" id="2739063"/>
    <lineage>
        <taxon>Bacteria</taxon>
        <taxon>Pseudomonadati</taxon>
        <taxon>Pseudomonadota</taxon>
        <taxon>Gammaproteobacteria</taxon>
        <taxon>Thiotrichales</taxon>
        <taxon>Piscirickettsiaceae</taxon>
        <taxon>Thiomicrorhabdus</taxon>
    </lineage>
</organism>
<evidence type="ECO:0000313" key="3">
    <source>
        <dbReference type="Proteomes" id="UP000504724"/>
    </source>
</evidence>
<accession>A0A7D4SI77</accession>
<feature type="transmembrane region" description="Helical" evidence="1">
    <location>
        <begin position="20"/>
        <end position="42"/>
    </location>
</feature>
<keyword evidence="1" id="KW-0472">Membrane</keyword>
<reference evidence="2 3" key="1">
    <citation type="submission" date="2020-05" db="EMBL/GenBank/DDBJ databases">
        <title>Thiomicrorhabdus sediminis sp.nov. and Thiomicrorhabdus xiamenensis sp.nov., novel sulfur-oxidizing bacteria isolated from coastal sediment.</title>
        <authorList>
            <person name="Liu X."/>
        </authorList>
    </citation>
    <scope>NUCLEOTIDE SEQUENCE [LARGE SCALE GENOMIC DNA]</scope>
    <source>
        <strain evidence="2 3">G2</strain>
    </source>
</reference>
<dbReference type="AlphaFoldDB" id="A0A7D4SI77"/>
<name>A0A7D4SI77_9GAMM</name>
<gene>
    <name evidence="2" type="ORF">HQN79_06830</name>
</gene>
<dbReference type="KEGG" id="txa:HQN79_06830"/>
<feature type="transmembrane region" description="Helical" evidence="1">
    <location>
        <begin position="158"/>
        <end position="178"/>
    </location>
</feature>
<feature type="transmembrane region" description="Helical" evidence="1">
    <location>
        <begin position="184"/>
        <end position="203"/>
    </location>
</feature>
<evidence type="ECO:0000313" key="2">
    <source>
        <dbReference type="EMBL" id="QKI89300.1"/>
    </source>
</evidence>
<keyword evidence="3" id="KW-1185">Reference proteome</keyword>
<keyword evidence="2" id="KW-0648">Protein biosynthesis</keyword>
<protein>
    <submittedName>
        <fullName evidence="2">Elongation factor-1 alpha</fullName>
    </submittedName>
</protein>
<keyword evidence="1" id="KW-1133">Transmembrane helix</keyword>
<keyword evidence="1" id="KW-0812">Transmembrane</keyword>
<dbReference type="Proteomes" id="UP000504724">
    <property type="component" value="Chromosome"/>
</dbReference>
<dbReference type="GO" id="GO:0003746">
    <property type="term" value="F:translation elongation factor activity"/>
    <property type="evidence" value="ECO:0007669"/>
    <property type="project" value="UniProtKB-KW"/>
</dbReference>
<dbReference type="EMBL" id="CP054020">
    <property type="protein sequence ID" value="QKI89300.1"/>
    <property type="molecule type" value="Genomic_DNA"/>
</dbReference>
<keyword evidence="2" id="KW-0251">Elongation factor</keyword>
<sequence>MQQEKTTWLNLLSVSLPVKALFTGYLLVVGLGLLMAGAQIMLTHGMADGKFGLSVDDIVYSYYGNREGSKLESKLNGSMKDKATPEENLTLIKWARTGASEEEWKSTIKPIVDSKCAVCHAHIDALPNVTQFKTMKEIAKVDEGASVSALTRVSHIHLFGIAFIFFFIGLIFSMSVGFNRWLKALLIFTPFAFLIVDIASWWLTKINPNFAYFVIIGGFGYSLASTVMIFSSLYQMWIMPWRGQQSEQNTWKDA</sequence>
<feature type="transmembrane region" description="Helical" evidence="1">
    <location>
        <begin position="210"/>
        <end position="234"/>
    </location>
</feature>
<dbReference type="RefSeq" id="WP_173285198.1">
    <property type="nucleotide sequence ID" value="NZ_CP054020.1"/>
</dbReference>
<proteinExistence type="predicted"/>
<evidence type="ECO:0000256" key="1">
    <source>
        <dbReference type="SAM" id="Phobius"/>
    </source>
</evidence>